<comment type="caution">
    <text evidence="3">The sequence shown here is derived from an EMBL/GenBank/DDBJ whole genome shotgun (WGS) entry which is preliminary data.</text>
</comment>
<dbReference type="PANTHER" id="PTHR21446">
    <property type="entry name" value="DUF3504 DOMAIN-CONTAINING PROTEIN"/>
    <property type="match status" value="1"/>
</dbReference>
<keyword evidence="1" id="KW-0233">DNA recombination</keyword>
<organism evidence="3 4">
    <name type="scientific">Porites evermanni</name>
    <dbReference type="NCBI Taxonomy" id="104178"/>
    <lineage>
        <taxon>Eukaryota</taxon>
        <taxon>Metazoa</taxon>
        <taxon>Cnidaria</taxon>
        <taxon>Anthozoa</taxon>
        <taxon>Hexacorallia</taxon>
        <taxon>Scleractinia</taxon>
        <taxon>Fungiina</taxon>
        <taxon>Poritidae</taxon>
        <taxon>Porites</taxon>
    </lineage>
</organism>
<dbReference type="InterPro" id="IPR052787">
    <property type="entry name" value="MAVS"/>
</dbReference>
<dbReference type="CDD" id="cd00397">
    <property type="entry name" value="DNA_BRE_C"/>
    <property type="match status" value="1"/>
</dbReference>
<reference evidence="3 4" key="1">
    <citation type="submission" date="2022-05" db="EMBL/GenBank/DDBJ databases">
        <authorList>
            <consortium name="Genoscope - CEA"/>
            <person name="William W."/>
        </authorList>
    </citation>
    <scope>NUCLEOTIDE SEQUENCE [LARGE SCALE GENOMIC DNA]</scope>
</reference>
<proteinExistence type="predicted"/>
<accession>A0ABN8M906</accession>
<feature type="domain" description="Tyr recombinase" evidence="2">
    <location>
        <begin position="296"/>
        <end position="394"/>
    </location>
</feature>
<dbReference type="Proteomes" id="UP001159427">
    <property type="component" value="Unassembled WGS sequence"/>
</dbReference>
<dbReference type="Gene3D" id="1.10.443.10">
    <property type="entry name" value="Intergrase catalytic core"/>
    <property type="match status" value="1"/>
</dbReference>
<dbReference type="InterPro" id="IPR002104">
    <property type="entry name" value="Integrase_catalytic"/>
</dbReference>
<evidence type="ECO:0000259" key="2">
    <source>
        <dbReference type="Pfam" id="PF00589"/>
    </source>
</evidence>
<evidence type="ECO:0000313" key="3">
    <source>
        <dbReference type="EMBL" id="CAH3024791.1"/>
    </source>
</evidence>
<dbReference type="Pfam" id="PF00589">
    <property type="entry name" value="Phage_integrase"/>
    <property type="match status" value="1"/>
</dbReference>
<dbReference type="PANTHER" id="PTHR21446:SF12">
    <property type="entry name" value="POTASSIUM CHANNEL TETRAMERIZATION DOMAIN CONTAINING 1"/>
    <property type="match status" value="1"/>
</dbReference>
<evidence type="ECO:0000256" key="1">
    <source>
        <dbReference type="ARBA" id="ARBA00023172"/>
    </source>
</evidence>
<sequence>FFFFTWLQSFCPDIKLPCSFPSLQDMEETSEELPNFSIGIDLLGPDQTSSKDNAEKNSQVARFANLSEDQLQQILEERHALGTKRVTNWSLTTFKAWCKEKKIQTQLEHMSPGQLDAILRRFYAEARSKSGDDYSKSTLLGFRHSIERYLNAPPLNKGLKLSSDPRFKRSNEMLNAKVVSLKRHGKENVKHKPAIETEDLVRLKSSQVLSPSNPLGLLRNVWFHVILFFCRRGREGQRNLKKTSFKFEVDPTRRSYATMAHDEASKNHPGGVGDIPSMEKYARMYETEDTNDGYKALKRYLTKLNPKCEAFFQYPRKNWSVEDNVWYEARPVGVNSLDSMMKNISEAASLSHPYTNHSLRATAITLWSNAGIPNRHIMAISGHRNEQSLAHYNTQPSTTQLRNCSDVLSRSFNTGNVSSQPESSAAPITVRQNNSVVVAQEKTASFLQSVFSNCTVHGSVNIILNNQNP</sequence>
<dbReference type="EMBL" id="CALNXI010000320">
    <property type="protein sequence ID" value="CAH3024791.1"/>
    <property type="molecule type" value="Genomic_DNA"/>
</dbReference>
<protein>
    <recommendedName>
        <fullName evidence="2">Tyr recombinase domain-containing protein</fullName>
    </recommendedName>
</protein>
<name>A0ABN8M906_9CNID</name>
<gene>
    <name evidence="3" type="ORF">PEVE_00024035</name>
</gene>
<dbReference type="InterPro" id="IPR013762">
    <property type="entry name" value="Integrase-like_cat_sf"/>
</dbReference>
<feature type="non-terminal residue" evidence="3">
    <location>
        <position position="1"/>
    </location>
</feature>
<evidence type="ECO:0000313" key="4">
    <source>
        <dbReference type="Proteomes" id="UP001159427"/>
    </source>
</evidence>
<keyword evidence="4" id="KW-1185">Reference proteome</keyword>
<dbReference type="SUPFAM" id="SSF56349">
    <property type="entry name" value="DNA breaking-rejoining enzymes"/>
    <property type="match status" value="1"/>
</dbReference>
<dbReference type="InterPro" id="IPR011010">
    <property type="entry name" value="DNA_brk_join_enz"/>
</dbReference>